<keyword evidence="4" id="KW-1185">Reference proteome</keyword>
<sequence length="358" mass="40626">MAPKIHASVKFTTWSAFAWFGSRLCGLRSESPWSLATWLCAVCIFYCVLDLAWRIYGRPFFSPFKDLPGPKSESLFFQNSSAIFDQPLGNRITHWVNTMPNDGLLRFFGLFGSEYLVPTSVESLSDVLTNRSYQFQKTSGFRRYGIRFFGDGIVVQESEKHKQSRKSFVQAFNQRQVERLKPVLSSKAFQIVQHVSEKCTVYENGEKNSKATKVNVGQFARLISLDVMGIIALGHDFHGISGHNQHIFKIFQTLFSLGDQKRSHFMWHNCAPPWLINMFPSKTDSQMELAYEELRKYLEQLIPEKLASLKSSTVTEQDIPTPQIACSGDFAESEVIPQTITTLSAGCVGLYTHTTILN</sequence>
<gene>
    <name evidence="3" type="ORF">N7493_002510</name>
</gene>
<keyword evidence="2" id="KW-0812">Transmembrane</keyword>
<dbReference type="GO" id="GO:0043386">
    <property type="term" value="P:mycotoxin biosynthetic process"/>
    <property type="evidence" value="ECO:0007669"/>
    <property type="project" value="UniProtKB-ARBA"/>
</dbReference>
<dbReference type="Pfam" id="PF00067">
    <property type="entry name" value="p450"/>
    <property type="match status" value="1"/>
</dbReference>
<reference evidence="3" key="2">
    <citation type="submission" date="2023-01" db="EMBL/GenBank/DDBJ databases">
        <authorList>
            <person name="Petersen C."/>
        </authorList>
    </citation>
    <scope>NUCLEOTIDE SEQUENCE</scope>
    <source>
        <strain evidence="3">IBT 17514</strain>
    </source>
</reference>
<dbReference type="InterPro" id="IPR050121">
    <property type="entry name" value="Cytochrome_P450_monoxygenase"/>
</dbReference>
<keyword evidence="2" id="KW-1133">Transmembrane helix</keyword>
<dbReference type="PANTHER" id="PTHR24305">
    <property type="entry name" value="CYTOCHROME P450"/>
    <property type="match status" value="1"/>
</dbReference>
<dbReference type="GO" id="GO:0020037">
    <property type="term" value="F:heme binding"/>
    <property type="evidence" value="ECO:0007669"/>
    <property type="project" value="InterPro"/>
</dbReference>
<feature type="transmembrane region" description="Helical" evidence="2">
    <location>
        <begin position="35"/>
        <end position="56"/>
    </location>
</feature>
<keyword evidence="2" id="KW-0472">Membrane</keyword>
<dbReference type="SUPFAM" id="SSF48264">
    <property type="entry name" value="Cytochrome P450"/>
    <property type="match status" value="1"/>
</dbReference>
<dbReference type="EMBL" id="JAQJAN010000003">
    <property type="protein sequence ID" value="KAJ5733724.1"/>
    <property type="molecule type" value="Genomic_DNA"/>
</dbReference>
<comment type="caution">
    <text evidence="3">The sequence shown here is derived from an EMBL/GenBank/DDBJ whole genome shotgun (WGS) entry which is preliminary data.</text>
</comment>
<dbReference type="InterPro" id="IPR036396">
    <property type="entry name" value="Cyt_P450_sf"/>
</dbReference>
<evidence type="ECO:0000313" key="4">
    <source>
        <dbReference type="Proteomes" id="UP001215712"/>
    </source>
</evidence>
<dbReference type="PANTHER" id="PTHR24305:SF166">
    <property type="entry name" value="CYTOCHROME P450 12A4, MITOCHONDRIAL-RELATED"/>
    <property type="match status" value="1"/>
</dbReference>
<dbReference type="GO" id="GO:0005506">
    <property type="term" value="F:iron ion binding"/>
    <property type="evidence" value="ECO:0007669"/>
    <property type="project" value="InterPro"/>
</dbReference>
<dbReference type="Gene3D" id="1.10.630.10">
    <property type="entry name" value="Cytochrome P450"/>
    <property type="match status" value="1"/>
</dbReference>
<protein>
    <submittedName>
        <fullName evidence="3">Uncharacterized protein</fullName>
    </submittedName>
</protein>
<evidence type="ECO:0000256" key="1">
    <source>
        <dbReference type="ARBA" id="ARBA00010617"/>
    </source>
</evidence>
<organism evidence="3 4">
    <name type="scientific">Penicillium malachiteum</name>
    <dbReference type="NCBI Taxonomy" id="1324776"/>
    <lineage>
        <taxon>Eukaryota</taxon>
        <taxon>Fungi</taxon>
        <taxon>Dikarya</taxon>
        <taxon>Ascomycota</taxon>
        <taxon>Pezizomycotina</taxon>
        <taxon>Eurotiomycetes</taxon>
        <taxon>Eurotiomycetidae</taxon>
        <taxon>Eurotiales</taxon>
        <taxon>Aspergillaceae</taxon>
        <taxon>Penicillium</taxon>
    </lineage>
</organism>
<evidence type="ECO:0000313" key="3">
    <source>
        <dbReference type="EMBL" id="KAJ5733724.1"/>
    </source>
</evidence>
<comment type="similarity">
    <text evidence="1">Belongs to the cytochrome P450 family.</text>
</comment>
<dbReference type="Proteomes" id="UP001215712">
    <property type="component" value="Unassembled WGS sequence"/>
</dbReference>
<proteinExistence type="inferred from homology"/>
<accession>A0AAD6HT21</accession>
<dbReference type="AlphaFoldDB" id="A0AAD6HT21"/>
<evidence type="ECO:0000256" key="2">
    <source>
        <dbReference type="SAM" id="Phobius"/>
    </source>
</evidence>
<reference evidence="3" key="1">
    <citation type="journal article" date="2023" name="IMA Fungus">
        <title>Comparative genomic study of the Penicillium genus elucidates a diverse pangenome and 15 lateral gene transfer events.</title>
        <authorList>
            <person name="Petersen C."/>
            <person name="Sorensen T."/>
            <person name="Nielsen M.R."/>
            <person name="Sondergaard T.E."/>
            <person name="Sorensen J.L."/>
            <person name="Fitzpatrick D.A."/>
            <person name="Frisvad J.C."/>
            <person name="Nielsen K.L."/>
        </authorList>
    </citation>
    <scope>NUCLEOTIDE SEQUENCE</scope>
    <source>
        <strain evidence="3">IBT 17514</strain>
    </source>
</reference>
<dbReference type="GO" id="GO:0004497">
    <property type="term" value="F:monooxygenase activity"/>
    <property type="evidence" value="ECO:0007669"/>
    <property type="project" value="InterPro"/>
</dbReference>
<dbReference type="InterPro" id="IPR001128">
    <property type="entry name" value="Cyt_P450"/>
</dbReference>
<dbReference type="GO" id="GO:0016705">
    <property type="term" value="F:oxidoreductase activity, acting on paired donors, with incorporation or reduction of molecular oxygen"/>
    <property type="evidence" value="ECO:0007669"/>
    <property type="project" value="InterPro"/>
</dbReference>
<name>A0AAD6HT21_9EURO</name>